<dbReference type="Proteomes" id="UP000305948">
    <property type="component" value="Unassembled WGS sequence"/>
</dbReference>
<evidence type="ECO:0000313" key="6">
    <source>
        <dbReference type="EMBL" id="TFK49863.1"/>
    </source>
</evidence>
<dbReference type="Pfam" id="PF04140">
    <property type="entry name" value="ICMT"/>
    <property type="match status" value="1"/>
</dbReference>
<evidence type="ECO:0000256" key="4">
    <source>
        <dbReference type="ARBA" id="ARBA00023136"/>
    </source>
</evidence>
<dbReference type="Gene3D" id="1.20.120.1630">
    <property type="match status" value="1"/>
</dbReference>
<organism evidence="6 7">
    <name type="scientific">Heliocybe sulcata</name>
    <dbReference type="NCBI Taxonomy" id="5364"/>
    <lineage>
        <taxon>Eukaryota</taxon>
        <taxon>Fungi</taxon>
        <taxon>Dikarya</taxon>
        <taxon>Basidiomycota</taxon>
        <taxon>Agaricomycotina</taxon>
        <taxon>Agaricomycetes</taxon>
        <taxon>Gloeophyllales</taxon>
        <taxon>Gloeophyllaceae</taxon>
        <taxon>Heliocybe</taxon>
    </lineage>
</organism>
<keyword evidence="5" id="KW-0489">Methyltransferase</keyword>
<evidence type="ECO:0000256" key="2">
    <source>
        <dbReference type="ARBA" id="ARBA00022692"/>
    </source>
</evidence>
<accession>A0A5C3MY57</accession>
<keyword evidence="7" id="KW-1185">Reference proteome</keyword>
<dbReference type="InterPro" id="IPR007269">
    <property type="entry name" value="ICMT_MeTrfase"/>
</dbReference>
<keyword evidence="5" id="KW-0808">Transferase</keyword>
<evidence type="ECO:0000256" key="3">
    <source>
        <dbReference type="ARBA" id="ARBA00022989"/>
    </source>
</evidence>
<evidence type="ECO:0000256" key="5">
    <source>
        <dbReference type="RuleBase" id="RU362022"/>
    </source>
</evidence>
<dbReference type="OrthoDB" id="422086at2759"/>
<dbReference type="STRING" id="5364.A0A5C3MY57"/>
<dbReference type="PANTHER" id="PTHR12714:SF9">
    <property type="entry name" value="PROTEIN-S-ISOPRENYLCYSTEINE O-METHYLTRANSFERASE"/>
    <property type="match status" value="1"/>
</dbReference>
<sequence>MSLTRVPLLLIATTGLHRCLTNPNPPASDEDIKRFSGYATFRQKAISWWPSILKYGLWLGAFCESLVLICAHLHYEPYTSELITALTPSPSHIPRVRLTTSFIVGTALAVFGSLIRYQCYVTLGKHFTYQLSFRPDQTLVTSGPYSWVRHPSYSAFVVAFAGVCLCWFSEGSWLRECGVLNTVLGRLIVGLSLIGGLGLDYVCLFRPVNEDAAMRKQFGQQWDEWARRVPYKLIPYVY</sequence>
<feature type="transmembrane region" description="Helical" evidence="5">
    <location>
        <begin position="180"/>
        <end position="199"/>
    </location>
</feature>
<evidence type="ECO:0000256" key="1">
    <source>
        <dbReference type="ARBA" id="ARBA00004141"/>
    </source>
</evidence>
<evidence type="ECO:0000313" key="7">
    <source>
        <dbReference type="Proteomes" id="UP000305948"/>
    </source>
</evidence>
<proteinExistence type="inferred from homology"/>
<comment type="subcellular location">
    <subcellularLocation>
        <location evidence="5">Endoplasmic reticulum membrane</location>
        <topology evidence="5">Multi-pass membrane protein</topology>
    </subcellularLocation>
    <subcellularLocation>
        <location evidence="1">Membrane</location>
        <topology evidence="1">Multi-pass membrane protein</topology>
    </subcellularLocation>
</comment>
<dbReference type="EMBL" id="ML213515">
    <property type="protein sequence ID" value="TFK49863.1"/>
    <property type="molecule type" value="Genomic_DNA"/>
</dbReference>
<dbReference type="AlphaFoldDB" id="A0A5C3MY57"/>
<keyword evidence="3 5" id="KW-1133">Transmembrane helix</keyword>
<keyword evidence="5" id="KW-0256">Endoplasmic reticulum</keyword>
<protein>
    <recommendedName>
        <fullName evidence="5">Protein-S-isoprenylcysteine O-methyltransferase</fullName>
        <ecNumber evidence="5">2.1.1.100</ecNumber>
    </recommendedName>
</protein>
<reference evidence="6 7" key="1">
    <citation type="journal article" date="2019" name="Nat. Ecol. Evol.">
        <title>Megaphylogeny resolves global patterns of mushroom evolution.</title>
        <authorList>
            <person name="Varga T."/>
            <person name="Krizsan K."/>
            <person name="Foldi C."/>
            <person name="Dima B."/>
            <person name="Sanchez-Garcia M."/>
            <person name="Sanchez-Ramirez S."/>
            <person name="Szollosi G.J."/>
            <person name="Szarkandi J.G."/>
            <person name="Papp V."/>
            <person name="Albert L."/>
            <person name="Andreopoulos W."/>
            <person name="Angelini C."/>
            <person name="Antonin V."/>
            <person name="Barry K.W."/>
            <person name="Bougher N.L."/>
            <person name="Buchanan P."/>
            <person name="Buyck B."/>
            <person name="Bense V."/>
            <person name="Catcheside P."/>
            <person name="Chovatia M."/>
            <person name="Cooper J."/>
            <person name="Damon W."/>
            <person name="Desjardin D."/>
            <person name="Finy P."/>
            <person name="Geml J."/>
            <person name="Haridas S."/>
            <person name="Hughes K."/>
            <person name="Justo A."/>
            <person name="Karasinski D."/>
            <person name="Kautmanova I."/>
            <person name="Kiss B."/>
            <person name="Kocsube S."/>
            <person name="Kotiranta H."/>
            <person name="LaButti K.M."/>
            <person name="Lechner B.E."/>
            <person name="Liimatainen K."/>
            <person name="Lipzen A."/>
            <person name="Lukacs Z."/>
            <person name="Mihaltcheva S."/>
            <person name="Morgado L.N."/>
            <person name="Niskanen T."/>
            <person name="Noordeloos M.E."/>
            <person name="Ohm R.A."/>
            <person name="Ortiz-Santana B."/>
            <person name="Ovrebo C."/>
            <person name="Racz N."/>
            <person name="Riley R."/>
            <person name="Savchenko A."/>
            <person name="Shiryaev A."/>
            <person name="Soop K."/>
            <person name="Spirin V."/>
            <person name="Szebenyi C."/>
            <person name="Tomsovsky M."/>
            <person name="Tulloss R.E."/>
            <person name="Uehling J."/>
            <person name="Grigoriev I.V."/>
            <person name="Vagvolgyi C."/>
            <person name="Papp T."/>
            <person name="Martin F.M."/>
            <person name="Miettinen O."/>
            <person name="Hibbett D.S."/>
            <person name="Nagy L.G."/>
        </authorList>
    </citation>
    <scope>NUCLEOTIDE SEQUENCE [LARGE SCALE GENOMIC DNA]</scope>
    <source>
        <strain evidence="6 7">OMC1185</strain>
    </source>
</reference>
<dbReference type="GO" id="GO:0005789">
    <property type="term" value="C:endoplasmic reticulum membrane"/>
    <property type="evidence" value="ECO:0007669"/>
    <property type="project" value="UniProtKB-SubCell"/>
</dbReference>
<dbReference type="PANTHER" id="PTHR12714">
    <property type="entry name" value="PROTEIN-S ISOPRENYLCYSTEINE O-METHYLTRANSFERASE"/>
    <property type="match status" value="1"/>
</dbReference>
<keyword evidence="5" id="KW-0949">S-adenosyl-L-methionine</keyword>
<name>A0A5C3MY57_9AGAM</name>
<dbReference type="GO" id="GO:0032259">
    <property type="term" value="P:methylation"/>
    <property type="evidence" value="ECO:0007669"/>
    <property type="project" value="UniProtKB-KW"/>
</dbReference>
<keyword evidence="4 5" id="KW-0472">Membrane</keyword>
<feature type="transmembrane region" description="Helical" evidence="5">
    <location>
        <begin position="96"/>
        <end position="115"/>
    </location>
</feature>
<feature type="transmembrane region" description="Helical" evidence="5">
    <location>
        <begin position="55"/>
        <end position="75"/>
    </location>
</feature>
<dbReference type="GO" id="GO:0004671">
    <property type="term" value="F:protein C-terminal S-isoprenylcysteine carboxyl O-methyltransferase activity"/>
    <property type="evidence" value="ECO:0007669"/>
    <property type="project" value="UniProtKB-EC"/>
</dbReference>
<keyword evidence="2 5" id="KW-0812">Transmembrane</keyword>
<comment type="catalytic activity">
    <reaction evidence="5">
        <text>[protein]-C-terminal S-[(2E,6E)-farnesyl]-L-cysteine + S-adenosyl-L-methionine = [protein]-C-terminal S-[(2E,6E)-farnesyl]-L-cysteine methyl ester + S-adenosyl-L-homocysteine</text>
        <dbReference type="Rhea" id="RHEA:21672"/>
        <dbReference type="Rhea" id="RHEA-COMP:12125"/>
        <dbReference type="Rhea" id="RHEA-COMP:12126"/>
        <dbReference type="ChEBI" id="CHEBI:57856"/>
        <dbReference type="ChEBI" id="CHEBI:59789"/>
        <dbReference type="ChEBI" id="CHEBI:90510"/>
        <dbReference type="ChEBI" id="CHEBI:90511"/>
        <dbReference type="EC" id="2.1.1.100"/>
    </reaction>
</comment>
<comment type="similarity">
    <text evidence="5">Belongs to the class VI-like SAM-binding methyltransferase superfamily. Isoprenylcysteine carboxyl methyltransferase family.</text>
</comment>
<dbReference type="EC" id="2.1.1.100" evidence="5"/>
<feature type="transmembrane region" description="Helical" evidence="5">
    <location>
        <begin position="151"/>
        <end position="168"/>
    </location>
</feature>
<gene>
    <name evidence="6" type="ORF">OE88DRAFT_392393</name>
</gene>